<evidence type="ECO:0000256" key="1">
    <source>
        <dbReference type="SAM" id="Phobius"/>
    </source>
</evidence>
<dbReference type="GeneID" id="20715336"/>
<dbReference type="OrthoDB" id="407535at2759"/>
<evidence type="ECO:0000313" key="3">
    <source>
        <dbReference type="Proteomes" id="UP000003786"/>
    </source>
</evidence>
<keyword evidence="3" id="KW-1185">Reference proteome</keyword>
<dbReference type="AlphaFoldDB" id="J4CDC0"/>
<reference evidence="2 3" key="1">
    <citation type="journal article" date="2012" name="MBio">
        <title>Comparative genome analysis of three eukaryotic parasites with differing abilities to transform leukocytes reveals key mediators of Theileria-induced leukocyte transformation.</title>
        <authorList>
            <person name="Hayashida K."/>
            <person name="Hara Y."/>
            <person name="Abe T."/>
            <person name="Yamasaki C."/>
            <person name="Toyoda A."/>
            <person name="Kosuge T."/>
            <person name="Suzuki Y."/>
            <person name="Sato Y."/>
            <person name="Kawashima S."/>
            <person name="Katayama T."/>
            <person name="Wakaguri H."/>
            <person name="Inoue N."/>
            <person name="Homma K."/>
            <person name="Tada-Umezaki M."/>
            <person name="Yagi Y."/>
            <person name="Fujii Y."/>
            <person name="Habara T."/>
            <person name="Kanehisa M."/>
            <person name="Watanabe H."/>
            <person name="Ito K."/>
            <person name="Gojobori T."/>
            <person name="Sugawara H."/>
            <person name="Imanishi T."/>
            <person name="Weir W."/>
            <person name="Gardner M."/>
            <person name="Pain A."/>
            <person name="Shiels B."/>
            <person name="Hattori M."/>
            <person name="Nene V."/>
            <person name="Sugimoto C."/>
        </authorList>
    </citation>
    <scope>NUCLEOTIDE SEQUENCE [LARGE SCALE GENOMIC DNA]</scope>
    <source>
        <strain evidence="2 3">Shintoku</strain>
    </source>
</reference>
<name>J4CDC0_THEOR</name>
<sequence>MIGFGRCLPGLVPLQLYTPRLNLSNGLSGCKGILGVRHKGSKKEVGVFGYESSTNPWEDKSYRSLKKERGHTGWPIMIAVNSTQPMWQSYVSQDQTVIPRDGYGCLATFPPEVSTRILHTFRLPPQFYPFLKKLGDDTPSLKPYMDKLIMGLFTNHDYEEMFYKFAKPLKIYRKLIPKPYRTVEEQSREAEVSWESAWLTYRQKVVAEYNMGAYLREYVLGMLISFYFAYLWADMHRQYRADMRLFYHEAPEHKINWVKPRGDLLIYSYLFSSVYVHIPTLRTYHVYRYLHCVFKYYLQSLVAY</sequence>
<dbReference type="RefSeq" id="XP_009691178.1">
    <property type="nucleotide sequence ID" value="XM_009692883.1"/>
</dbReference>
<dbReference type="KEGG" id="tot:TOT_030000138"/>
<accession>J4CDC0</accession>
<dbReference type="Proteomes" id="UP000003786">
    <property type="component" value="Chromosome 3"/>
</dbReference>
<gene>
    <name evidence="2" type="ORF">TOT_030000138</name>
</gene>
<proteinExistence type="predicted"/>
<feature type="transmembrane region" description="Helical" evidence="1">
    <location>
        <begin position="213"/>
        <end position="233"/>
    </location>
</feature>
<keyword evidence="1" id="KW-0472">Membrane</keyword>
<dbReference type="VEuPathDB" id="PiroplasmaDB:TOT_030000138"/>
<dbReference type="EMBL" id="AP011948">
    <property type="protein sequence ID" value="BAM40877.1"/>
    <property type="molecule type" value="Genomic_DNA"/>
</dbReference>
<organism evidence="2 3">
    <name type="scientific">Theileria orientalis strain Shintoku</name>
    <dbReference type="NCBI Taxonomy" id="869250"/>
    <lineage>
        <taxon>Eukaryota</taxon>
        <taxon>Sar</taxon>
        <taxon>Alveolata</taxon>
        <taxon>Apicomplexa</taxon>
        <taxon>Aconoidasida</taxon>
        <taxon>Piroplasmida</taxon>
        <taxon>Theileriidae</taxon>
        <taxon>Theileria</taxon>
    </lineage>
</organism>
<dbReference type="eggNOG" id="ENOG502SINQ">
    <property type="taxonomic scope" value="Eukaryota"/>
</dbReference>
<protein>
    <submittedName>
        <fullName evidence="2">Uncharacterized protein</fullName>
    </submittedName>
</protein>
<keyword evidence="1" id="KW-1133">Transmembrane helix</keyword>
<evidence type="ECO:0000313" key="2">
    <source>
        <dbReference type="EMBL" id="BAM40877.1"/>
    </source>
</evidence>
<keyword evidence="1" id="KW-0812">Transmembrane</keyword>